<dbReference type="VEuPathDB" id="VectorBase:ASIC004830"/>
<feature type="chain" id="PRO_5010759836" evidence="2">
    <location>
        <begin position="19"/>
        <end position="108"/>
    </location>
</feature>
<evidence type="ECO:0000313" key="5">
    <source>
        <dbReference type="Proteomes" id="UP000030765"/>
    </source>
</evidence>
<gene>
    <name evidence="3" type="ORF">ZHAS_00004830</name>
</gene>
<dbReference type="EMBL" id="KE524847">
    <property type="protein sequence ID" value="KFB37589.1"/>
    <property type="molecule type" value="Genomic_DNA"/>
</dbReference>
<evidence type="ECO:0000313" key="3">
    <source>
        <dbReference type="EMBL" id="KFB37589.1"/>
    </source>
</evidence>
<keyword evidence="3" id="KW-0489">Methyltransferase</keyword>
<dbReference type="EMBL" id="ATLV01013251">
    <property type="status" value="NOT_ANNOTATED_CDS"/>
    <property type="molecule type" value="Genomic_DNA"/>
</dbReference>
<evidence type="ECO:0000313" key="4">
    <source>
        <dbReference type="EnsemblMetazoa" id="ASIC004830-PA"/>
    </source>
</evidence>
<dbReference type="GO" id="GO:0032259">
    <property type="term" value="P:methylation"/>
    <property type="evidence" value="ECO:0007669"/>
    <property type="project" value="UniProtKB-KW"/>
</dbReference>
<proteinExistence type="predicted"/>
<keyword evidence="3" id="KW-0808">Transferase</keyword>
<evidence type="ECO:0000256" key="2">
    <source>
        <dbReference type="SAM" id="SignalP"/>
    </source>
</evidence>
<dbReference type="EnsemblMetazoa" id="ASIC004830-RA">
    <property type="protein sequence ID" value="ASIC004830-PA"/>
    <property type="gene ID" value="ASIC004830"/>
</dbReference>
<organism evidence="3">
    <name type="scientific">Anopheles sinensis</name>
    <name type="common">Mosquito</name>
    <dbReference type="NCBI Taxonomy" id="74873"/>
    <lineage>
        <taxon>Eukaryota</taxon>
        <taxon>Metazoa</taxon>
        <taxon>Ecdysozoa</taxon>
        <taxon>Arthropoda</taxon>
        <taxon>Hexapoda</taxon>
        <taxon>Insecta</taxon>
        <taxon>Pterygota</taxon>
        <taxon>Neoptera</taxon>
        <taxon>Endopterygota</taxon>
        <taxon>Diptera</taxon>
        <taxon>Nematocera</taxon>
        <taxon>Culicoidea</taxon>
        <taxon>Culicidae</taxon>
        <taxon>Anophelinae</taxon>
        <taxon>Anopheles</taxon>
    </lineage>
</organism>
<name>A0A084VHZ5_ANOSI</name>
<reference evidence="3 5" key="1">
    <citation type="journal article" date="2014" name="BMC Genomics">
        <title>Genome sequence of Anopheles sinensis provides insight into genetics basis of mosquito competence for malaria parasites.</title>
        <authorList>
            <person name="Zhou D."/>
            <person name="Zhang D."/>
            <person name="Ding G."/>
            <person name="Shi L."/>
            <person name="Hou Q."/>
            <person name="Ye Y."/>
            <person name="Xu Y."/>
            <person name="Zhou H."/>
            <person name="Xiong C."/>
            <person name="Li S."/>
            <person name="Yu J."/>
            <person name="Hong S."/>
            <person name="Yu X."/>
            <person name="Zou P."/>
            <person name="Chen C."/>
            <person name="Chang X."/>
            <person name="Wang W."/>
            <person name="Lv Y."/>
            <person name="Sun Y."/>
            <person name="Ma L."/>
            <person name="Shen B."/>
            <person name="Zhu C."/>
        </authorList>
    </citation>
    <scope>NUCLEOTIDE SEQUENCE [LARGE SCALE GENOMIC DNA]</scope>
</reference>
<keyword evidence="5" id="KW-1185">Reference proteome</keyword>
<reference evidence="4" key="2">
    <citation type="submission" date="2020-05" db="UniProtKB">
        <authorList>
            <consortium name="EnsemblMetazoa"/>
        </authorList>
    </citation>
    <scope>IDENTIFICATION</scope>
</reference>
<protein>
    <submittedName>
        <fullName evidence="3 4">S-adenosyl-methyltransferase MraW</fullName>
    </submittedName>
</protein>
<feature type="signal peptide" evidence="2">
    <location>
        <begin position="1"/>
        <end position="18"/>
    </location>
</feature>
<keyword evidence="2" id="KW-0732">Signal</keyword>
<accession>A0A084VHZ5</accession>
<dbReference type="AlphaFoldDB" id="A0A084VHZ5"/>
<feature type="region of interest" description="Disordered" evidence="1">
    <location>
        <begin position="68"/>
        <end position="108"/>
    </location>
</feature>
<evidence type="ECO:0000256" key="1">
    <source>
        <dbReference type="SAM" id="MobiDB-lite"/>
    </source>
</evidence>
<sequence>MKLELLPFICLLRSCGVAFEFSYGLFPTDDERRAISEGEEGSAHLRTPCDVQSLTAWHLSVGGIQRFHPISSPNGAPDAPPSRSSSRKGKGGLEDASRMRQIIRLTDH</sequence>
<dbReference type="Proteomes" id="UP000030765">
    <property type="component" value="Unassembled WGS sequence"/>
</dbReference>
<dbReference type="GO" id="GO:0008168">
    <property type="term" value="F:methyltransferase activity"/>
    <property type="evidence" value="ECO:0007669"/>
    <property type="project" value="UniProtKB-KW"/>
</dbReference>